<dbReference type="Proteomes" id="UP000284207">
    <property type="component" value="Unassembled WGS sequence"/>
</dbReference>
<name>A0A423NUK3_9PSED</name>
<gene>
    <name evidence="1" type="ORF">BK674_03745</name>
</gene>
<evidence type="ECO:0008006" key="3">
    <source>
        <dbReference type="Google" id="ProtNLM"/>
    </source>
</evidence>
<evidence type="ECO:0000313" key="1">
    <source>
        <dbReference type="EMBL" id="ROO01957.1"/>
    </source>
</evidence>
<dbReference type="EMBL" id="MOCA01000002">
    <property type="protein sequence ID" value="ROO01957.1"/>
    <property type="molecule type" value="Genomic_DNA"/>
</dbReference>
<organism evidence="1 2">
    <name type="scientific">Pseudomonas moraviensis</name>
    <dbReference type="NCBI Taxonomy" id="321662"/>
    <lineage>
        <taxon>Bacteria</taxon>
        <taxon>Pseudomonadati</taxon>
        <taxon>Pseudomonadota</taxon>
        <taxon>Gammaproteobacteria</taxon>
        <taxon>Pseudomonadales</taxon>
        <taxon>Pseudomonadaceae</taxon>
        <taxon>Pseudomonas</taxon>
    </lineage>
</organism>
<accession>A0A423NUK3</accession>
<protein>
    <recommendedName>
        <fullName evidence="3">Haemolysin-type calcium binding-related domain-containing protein</fullName>
    </recommendedName>
</protein>
<dbReference type="AlphaFoldDB" id="A0A423NUK3"/>
<comment type="caution">
    <text evidence="1">The sequence shown here is derived from an EMBL/GenBank/DDBJ whole genome shotgun (WGS) entry which is preliminary data.</text>
</comment>
<sequence>MAVMNGTNGADTLVGTAMSLQRTRVGDDLILNDSGRTDQGVKLQDWFAGQNTIEYFEAANGDVLPINDGFSMFG</sequence>
<evidence type="ECO:0000313" key="2">
    <source>
        <dbReference type="Proteomes" id="UP000284207"/>
    </source>
</evidence>
<reference evidence="1 2" key="1">
    <citation type="submission" date="2016-10" db="EMBL/GenBank/DDBJ databases">
        <title>Comparative genome analysis of multiple Pseudomonas spp. focuses on biocontrol and plant growth promoting traits.</title>
        <authorList>
            <person name="Tao X.-Y."/>
            <person name="Taylor C.G."/>
        </authorList>
    </citation>
    <scope>NUCLEOTIDE SEQUENCE [LARGE SCALE GENOMIC DNA]</scope>
    <source>
        <strain evidence="1 2">36B3</strain>
    </source>
</reference>
<proteinExistence type="predicted"/>